<dbReference type="GO" id="GO:0007283">
    <property type="term" value="P:spermatogenesis"/>
    <property type="evidence" value="ECO:0007669"/>
    <property type="project" value="TreeGrafter"/>
</dbReference>
<dbReference type="Gene3D" id="2.30.30.140">
    <property type="match status" value="1"/>
</dbReference>
<keyword evidence="3" id="KW-1185">Reference proteome</keyword>
<reference evidence="3" key="1">
    <citation type="submission" date="2018-06" db="EMBL/GenBank/DDBJ databases">
        <title>Genome assembly of Danube salmon.</title>
        <authorList>
            <person name="Macqueen D.J."/>
            <person name="Gundappa M.K."/>
        </authorList>
    </citation>
    <scope>NUCLEOTIDE SEQUENCE [LARGE SCALE GENOMIC DNA]</scope>
</reference>
<evidence type="ECO:0000313" key="3">
    <source>
        <dbReference type="Proteomes" id="UP000314982"/>
    </source>
</evidence>
<dbReference type="GO" id="GO:0043186">
    <property type="term" value="C:P granule"/>
    <property type="evidence" value="ECO:0007669"/>
    <property type="project" value="TreeGrafter"/>
</dbReference>
<dbReference type="GO" id="GO:0030719">
    <property type="term" value="P:P granule organization"/>
    <property type="evidence" value="ECO:0007669"/>
    <property type="project" value="TreeGrafter"/>
</dbReference>
<name>A0A4W5NI06_9TELE</name>
<dbReference type="AlphaFoldDB" id="A0A4W5NI06"/>
<evidence type="ECO:0000259" key="1">
    <source>
        <dbReference type="Pfam" id="PF00567"/>
    </source>
</evidence>
<dbReference type="Ensembl" id="ENSHHUT00000051402.1">
    <property type="protein sequence ID" value="ENSHHUP00000049618.1"/>
    <property type="gene ID" value="ENSHHUG00000030017.1"/>
</dbReference>
<dbReference type="GO" id="GO:0034587">
    <property type="term" value="P:piRNA processing"/>
    <property type="evidence" value="ECO:0007669"/>
    <property type="project" value="TreeGrafter"/>
</dbReference>
<dbReference type="InterPro" id="IPR050621">
    <property type="entry name" value="Tudor_domain_containing"/>
</dbReference>
<dbReference type="Pfam" id="PF00567">
    <property type="entry name" value="TUDOR"/>
    <property type="match status" value="1"/>
</dbReference>
<protein>
    <recommendedName>
        <fullName evidence="1">Tudor domain-containing protein</fullName>
    </recommendedName>
</protein>
<sequence>MKCYMKGSQDVTNSVQALSLSPPRPPALWMVPGTRQKCSPPLWSSALGERSNWRCPLSWRFPRRPRTWTSTCLWPVTRDTCAAAVAGPVQAGGADGRDGPLLQPEGGDAGARRCTEIPGLATKVDHNWHRVLVNRVLSNGLVSVYELDYGKHELVSCTLLQPLIESFRQLPFQGITAKLAGVEQHVWSEAAYIVFRNHVEKKPLLAQVVCMVEAELPWDRKVMCTWWTLLGRRQTSGSSTSWLTSQTS</sequence>
<accession>A0A4W5NI06</accession>
<dbReference type="Proteomes" id="UP000314982">
    <property type="component" value="Unassembled WGS sequence"/>
</dbReference>
<dbReference type="STRING" id="62062.ENSHHUP00000049618"/>
<dbReference type="PANTHER" id="PTHR22948:SF14">
    <property type="entry name" value="TUDOR DOMAIN-CONTAINING PROTEIN 7"/>
    <property type="match status" value="1"/>
</dbReference>
<reference evidence="2" key="3">
    <citation type="submission" date="2025-09" db="UniProtKB">
        <authorList>
            <consortium name="Ensembl"/>
        </authorList>
    </citation>
    <scope>IDENTIFICATION</scope>
</reference>
<dbReference type="GO" id="GO:0070306">
    <property type="term" value="P:lens fiber cell differentiation"/>
    <property type="evidence" value="ECO:0007669"/>
    <property type="project" value="TreeGrafter"/>
</dbReference>
<dbReference type="GeneTree" id="ENSGT00890000139482"/>
<organism evidence="2 3">
    <name type="scientific">Hucho hucho</name>
    <name type="common">huchen</name>
    <dbReference type="NCBI Taxonomy" id="62062"/>
    <lineage>
        <taxon>Eukaryota</taxon>
        <taxon>Metazoa</taxon>
        <taxon>Chordata</taxon>
        <taxon>Craniata</taxon>
        <taxon>Vertebrata</taxon>
        <taxon>Euteleostomi</taxon>
        <taxon>Actinopterygii</taxon>
        <taxon>Neopterygii</taxon>
        <taxon>Teleostei</taxon>
        <taxon>Protacanthopterygii</taxon>
        <taxon>Salmoniformes</taxon>
        <taxon>Salmonidae</taxon>
        <taxon>Salmoninae</taxon>
        <taxon>Hucho</taxon>
    </lineage>
</organism>
<proteinExistence type="predicted"/>
<dbReference type="Gene3D" id="2.40.50.90">
    <property type="match status" value="1"/>
</dbReference>
<dbReference type="GO" id="GO:0002089">
    <property type="term" value="P:lens morphogenesis in camera-type eye"/>
    <property type="evidence" value="ECO:0007669"/>
    <property type="project" value="TreeGrafter"/>
</dbReference>
<feature type="domain" description="Tudor" evidence="1">
    <location>
        <begin position="121"/>
        <end position="181"/>
    </location>
</feature>
<reference evidence="2" key="2">
    <citation type="submission" date="2025-08" db="UniProtKB">
        <authorList>
            <consortium name="Ensembl"/>
        </authorList>
    </citation>
    <scope>IDENTIFICATION</scope>
</reference>
<dbReference type="SUPFAM" id="SSF63748">
    <property type="entry name" value="Tudor/PWWP/MBT"/>
    <property type="match status" value="1"/>
</dbReference>
<evidence type="ECO:0000313" key="2">
    <source>
        <dbReference type="Ensembl" id="ENSHHUP00000049618.1"/>
    </source>
</evidence>
<dbReference type="InterPro" id="IPR035437">
    <property type="entry name" value="SNase_OB-fold_sf"/>
</dbReference>
<dbReference type="InterPro" id="IPR002999">
    <property type="entry name" value="Tudor"/>
</dbReference>
<dbReference type="PANTHER" id="PTHR22948">
    <property type="entry name" value="TUDOR DOMAIN CONTAINING PROTEIN"/>
    <property type="match status" value="1"/>
</dbReference>